<organism evidence="4 5">
    <name type="scientific">Ananas comosus</name>
    <name type="common">Pineapple</name>
    <name type="synonym">Ananas ananas</name>
    <dbReference type="NCBI Taxonomy" id="4615"/>
    <lineage>
        <taxon>Eukaryota</taxon>
        <taxon>Viridiplantae</taxon>
        <taxon>Streptophyta</taxon>
        <taxon>Embryophyta</taxon>
        <taxon>Tracheophyta</taxon>
        <taxon>Spermatophyta</taxon>
        <taxon>Magnoliopsida</taxon>
        <taxon>Liliopsida</taxon>
        <taxon>Poales</taxon>
        <taxon>Bromeliaceae</taxon>
        <taxon>Bromelioideae</taxon>
        <taxon>Ananas</taxon>
    </lineage>
</organism>
<evidence type="ECO:0000256" key="2">
    <source>
        <dbReference type="SAM" id="MobiDB-lite"/>
    </source>
</evidence>
<dbReference type="AlphaFoldDB" id="A0A199V6S3"/>
<name>A0A199V6S3_ANACO</name>
<dbReference type="PANTHER" id="PTHR48459:SF1">
    <property type="entry name" value="CUE DOMAIN-CONTAINING PROTEIN"/>
    <property type="match status" value="1"/>
</dbReference>
<accession>A0A199V6S3</accession>
<dbReference type="EMBL" id="LSRQ01003043">
    <property type="protein sequence ID" value="OAY72586.1"/>
    <property type="molecule type" value="Genomic_DNA"/>
</dbReference>
<feature type="compositionally biased region" description="Basic and acidic residues" evidence="2">
    <location>
        <begin position="529"/>
        <end position="545"/>
    </location>
</feature>
<comment type="caution">
    <text evidence="4">The sequence shown here is derived from an EMBL/GenBank/DDBJ whole genome shotgun (WGS) entry which is preliminary data.</text>
</comment>
<dbReference type="GO" id="GO:0043130">
    <property type="term" value="F:ubiquitin binding"/>
    <property type="evidence" value="ECO:0007669"/>
    <property type="project" value="InterPro"/>
</dbReference>
<dbReference type="Proteomes" id="UP000092600">
    <property type="component" value="Unassembled WGS sequence"/>
</dbReference>
<gene>
    <name evidence="4" type="ORF">ACMD2_10097</name>
</gene>
<evidence type="ECO:0000313" key="5">
    <source>
        <dbReference type="Proteomes" id="UP000092600"/>
    </source>
</evidence>
<dbReference type="PROSITE" id="PS51140">
    <property type="entry name" value="CUE"/>
    <property type="match status" value="1"/>
</dbReference>
<dbReference type="InterPro" id="IPR003892">
    <property type="entry name" value="CUE"/>
</dbReference>
<reference evidence="4 5" key="1">
    <citation type="journal article" date="2016" name="DNA Res.">
        <title>The draft genome of MD-2 pineapple using hybrid error correction of long reads.</title>
        <authorList>
            <person name="Redwan R.M."/>
            <person name="Saidin A."/>
            <person name="Kumar S.V."/>
        </authorList>
    </citation>
    <scope>NUCLEOTIDE SEQUENCE [LARGE SCALE GENOMIC DNA]</scope>
    <source>
        <strain evidence="5">cv. MD2</strain>
        <tissue evidence="4">Leaf</tissue>
    </source>
</reference>
<evidence type="ECO:0000256" key="1">
    <source>
        <dbReference type="SAM" id="Coils"/>
    </source>
</evidence>
<evidence type="ECO:0000259" key="3">
    <source>
        <dbReference type="PROSITE" id="PS51140"/>
    </source>
</evidence>
<sequence length="552" mass="61296">MAFKSVFKALRDVFPQIDLRILKAVASEYYEDVDAAVEFVLSEVLPTLSEPTEPHYNLHVFDDAEHSHSNCKLVECVAGMHGNDKVSGNQSFEDGVALVMEPLTKGKNVVRDDDTSATPGWAQLLDNGVSRSFPVEDLAPSNESKLPSTQEVEAYMNTQSESQFVEREPHLVAGHKAVPLQSEPISIGELEASASLSNLINHGEISNKESTNDFKLVDSAVLLEQNFEAETRPVSPAFHANYCSEFAEFESAVKLVCTGYDNQSSGVATQSSQSVQVDLLDELISDMTKSKETFGAALESTITKMKEVEIHEEKAKRTKEEAAMADQDILAKIEDLGQMIKSAQESNDKQAGEVNMEKYQLKCQAEELQCRLIDLSAQRENSLLLVEEISHTLDARLAAAKEEEAAAKREAVERQESARRALKEQEATMQNILHELQRLQKQAEENAMLKNLLMDRGHLVEILQREISLIFEDVASLKERVDAPMLLAASNLATAVYLSENQPNQPTLSEGAEHHSTSENPMPTNNDLPENKAREISVEDHKASIDDDWELF</sequence>
<dbReference type="STRING" id="4615.A0A199V6S3"/>
<protein>
    <recommendedName>
        <fullName evidence="3">CUE domain-containing protein</fullName>
    </recommendedName>
</protein>
<feature type="domain" description="CUE" evidence="3">
    <location>
        <begin position="2"/>
        <end position="45"/>
    </location>
</feature>
<evidence type="ECO:0000313" key="4">
    <source>
        <dbReference type="EMBL" id="OAY72586.1"/>
    </source>
</evidence>
<keyword evidence="1" id="KW-0175">Coiled coil</keyword>
<proteinExistence type="predicted"/>
<feature type="coiled-coil region" evidence="1">
    <location>
        <begin position="398"/>
        <end position="480"/>
    </location>
</feature>
<feature type="region of interest" description="Disordered" evidence="2">
    <location>
        <begin position="502"/>
        <end position="552"/>
    </location>
</feature>
<dbReference type="PANTHER" id="PTHR48459">
    <property type="entry name" value="CUE DOMAIN-CONTAINING PROTEIN"/>
    <property type="match status" value="1"/>
</dbReference>
<feature type="compositionally biased region" description="Polar residues" evidence="2">
    <location>
        <begin position="518"/>
        <end position="528"/>
    </location>
</feature>